<keyword evidence="9 10" id="KW-0472">Membrane</keyword>
<dbReference type="AlphaFoldDB" id="A0A5S6QWJ7"/>
<evidence type="ECO:0000256" key="1">
    <source>
        <dbReference type="ARBA" id="ARBA00004141"/>
    </source>
</evidence>
<dbReference type="Pfam" id="PF01127">
    <property type="entry name" value="Sdh_cyt"/>
    <property type="match status" value="1"/>
</dbReference>
<dbReference type="GO" id="GO:0016020">
    <property type="term" value="C:membrane"/>
    <property type="evidence" value="ECO:0007669"/>
    <property type="project" value="UniProtKB-SubCell"/>
</dbReference>
<dbReference type="PANTHER" id="PTHR10978">
    <property type="entry name" value="SUCCINATE DEHYDROGENASE CYTOCHROME B560 SUBUNIT"/>
    <property type="match status" value="1"/>
</dbReference>
<dbReference type="SUPFAM" id="SSF81343">
    <property type="entry name" value="Fumarate reductase respiratory complex transmembrane subunits"/>
    <property type="match status" value="1"/>
</dbReference>
<dbReference type="InterPro" id="IPR000701">
    <property type="entry name" value="SuccDH_FuR_B_TM-su"/>
</dbReference>
<dbReference type="GO" id="GO:0006121">
    <property type="term" value="P:mitochondrial electron transport, succinate to ubiquinone"/>
    <property type="evidence" value="ECO:0007669"/>
    <property type="project" value="TreeGrafter"/>
</dbReference>
<keyword evidence="11" id="KW-1185">Reference proteome</keyword>
<keyword evidence="3" id="KW-0349">Heme</keyword>
<name>A0A5S6QWJ7_TRIMR</name>
<evidence type="ECO:0000313" key="11">
    <source>
        <dbReference type="Proteomes" id="UP000046395"/>
    </source>
</evidence>
<dbReference type="GO" id="GO:0009055">
    <property type="term" value="F:electron transfer activity"/>
    <property type="evidence" value="ECO:0007669"/>
    <property type="project" value="InterPro"/>
</dbReference>
<evidence type="ECO:0000256" key="8">
    <source>
        <dbReference type="ARBA" id="ARBA00023004"/>
    </source>
</evidence>
<evidence type="ECO:0000256" key="7">
    <source>
        <dbReference type="ARBA" id="ARBA00022989"/>
    </source>
</evidence>
<feature type="transmembrane region" description="Helical" evidence="10">
    <location>
        <begin position="117"/>
        <end position="137"/>
    </location>
</feature>
<evidence type="ECO:0000256" key="9">
    <source>
        <dbReference type="ARBA" id="ARBA00023136"/>
    </source>
</evidence>
<dbReference type="InterPro" id="IPR018495">
    <property type="entry name" value="Succ_DH_cyt_bsu_CS"/>
</dbReference>
<dbReference type="Gene3D" id="1.20.1300.10">
    <property type="entry name" value="Fumarate reductase/succinate dehydrogenase, transmembrane subunit"/>
    <property type="match status" value="1"/>
</dbReference>
<dbReference type="GO" id="GO:0046872">
    <property type="term" value="F:metal ion binding"/>
    <property type="evidence" value="ECO:0007669"/>
    <property type="project" value="UniProtKB-KW"/>
</dbReference>
<evidence type="ECO:0000256" key="10">
    <source>
        <dbReference type="SAM" id="Phobius"/>
    </source>
</evidence>
<dbReference type="WBParaSite" id="TMUE_3000011474.1">
    <property type="protein sequence ID" value="TMUE_3000011474.1"/>
    <property type="gene ID" value="WBGene00288866"/>
</dbReference>
<protein>
    <submittedName>
        <fullName evidence="12">Uncharacterized protein</fullName>
    </submittedName>
</protein>
<evidence type="ECO:0000256" key="3">
    <source>
        <dbReference type="ARBA" id="ARBA00022617"/>
    </source>
</evidence>
<evidence type="ECO:0000256" key="6">
    <source>
        <dbReference type="ARBA" id="ARBA00022946"/>
    </source>
</evidence>
<evidence type="ECO:0000256" key="4">
    <source>
        <dbReference type="ARBA" id="ARBA00022692"/>
    </source>
</evidence>
<dbReference type="PROSITE" id="PS01000">
    <property type="entry name" value="SDH_CYT_1"/>
    <property type="match status" value="1"/>
</dbReference>
<comment type="subcellular location">
    <subcellularLocation>
        <location evidence="1">Membrane</location>
        <topology evidence="1">Multi-pass membrane protein</topology>
    </subcellularLocation>
</comment>
<comment type="pathway">
    <text evidence="2">Carbohydrate metabolism; tricarboxylic acid cycle.</text>
</comment>
<dbReference type="NCBIfam" id="TIGR02970">
    <property type="entry name" value="succ_dehyd_cytB"/>
    <property type="match status" value="1"/>
</dbReference>
<proteinExistence type="predicted"/>
<evidence type="ECO:0000313" key="12">
    <source>
        <dbReference type="WBParaSite" id="TMUE_3000011474.1"/>
    </source>
</evidence>
<keyword evidence="5" id="KW-0479">Metal-binding</keyword>
<accession>A0A5S6QWJ7</accession>
<evidence type="ECO:0000256" key="2">
    <source>
        <dbReference type="ARBA" id="ARBA00005163"/>
    </source>
</evidence>
<dbReference type="GO" id="GO:0005739">
    <property type="term" value="C:mitochondrion"/>
    <property type="evidence" value="ECO:0007669"/>
    <property type="project" value="GOC"/>
</dbReference>
<evidence type="ECO:0000256" key="5">
    <source>
        <dbReference type="ARBA" id="ARBA00022723"/>
    </source>
</evidence>
<dbReference type="PROSITE" id="PS01001">
    <property type="entry name" value="SDH_CYT_2"/>
    <property type="match status" value="1"/>
</dbReference>
<feature type="transmembrane region" description="Helical" evidence="10">
    <location>
        <begin position="158"/>
        <end position="180"/>
    </location>
</feature>
<organism evidence="11 12">
    <name type="scientific">Trichuris muris</name>
    <name type="common">Mouse whipworm</name>
    <dbReference type="NCBI Taxonomy" id="70415"/>
    <lineage>
        <taxon>Eukaryota</taxon>
        <taxon>Metazoa</taxon>
        <taxon>Ecdysozoa</taxon>
        <taxon>Nematoda</taxon>
        <taxon>Enoplea</taxon>
        <taxon>Dorylaimia</taxon>
        <taxon>Trichinellida</taxon>
        <taxon>Trichuridae</taxon>
        <taxon>Trichuris</taxon>
    </lineage>
</organism>
<dbReference type="Proteomes" id="UP000046395">
    <property type="component" value="Unassembled WGS sequence"/>
</dbReference>
<reference evidence="12" key="1">
    <citation type="submission" date="2019-12" db="UniProtKB">
        <authorList>
            <consortium name="WormBaseParasite"/>
        </authorList>
    </citation>
    <scope>IDENTIFICATION</scope>
</reference>
<dbReference type="InterPro" id="IPR014314">
    <property type="entry name" value="Succ_DH_cytb556"/>
</dbReference>
<keyword evidence="6" id="KW-0809">Transit peptide</keyword>
<keyword evidence="7 10" id="KW-1133">Transmembrane helix</keyword>
<keyword evidence="8" id="KW-0408">Iron</keyword>
<feature type="transmembrane region" description="Helical" evidence="10">
    <location>
        <begin position="81"/>
        <end position="105"/>
    </location>
</feature>
<sequence length="183" mass="20084">MLAAIALRSFVRIPAAPRVSAVAAQRCALGLKTFAPLSSDVKTPIQAWGWDYLQKQKELHRPIAPHLTVYKPMLTWMLSGLHRITGVAMGTTIAIFSVGLMAVPFDFTAVVSFIRDLQLPALLVYAVKYAIAWPLTYHTLNGVRFLGFDLAKGTDIPTVYKTGWTVVGLSVIIAAAITFWPKD</sequence>
<dbReference type="PANTHER" id="PTHR10978:SF5">
    <property type="entry name" value="SUCCINATE DEHYDROGENASE CYTOCHROME B560 SUBUNIT, MITOCHONDRIAL"/>
    <property type="match status" value="1"/>
</dbReference>
<dbReference type="GO" id="GO:0006099">
    <property type="term" value="P:tricarboxylic acid cycle"/>
    <property type="evidence" value="ECO:0007669"/>
    <property type="project" value="InterPro"/>
</dbReference>
<dbReference type="CDD" id="cd03499">
    <property type="entry name" value="SQR_TypeC_SdhC"/>
    <property type="match status" value="1"/>
</dbReference>
<dbReference type="FunFam" id="1.20.1300.10:FF:000011">
    <property type="entry name" value="Succinate dehydrogenase cytochrome b560 subunit"/>
    <property type="match status" value="1"/>
</dbReference>
<dbReference type="STRING" id="70415.A0A5S6QWJ7"/>
<keyword evidence="4 10" id="KW-0812">Transmembrane</keyword>
<dbReference type="InterPro" id="IPR034804">
    <property type="entry name" value="SQR/QFR_C/D"/>
</dbReference>